<protein>
    <submittedName>
        <fullName evidence="1">Med7 protein</fullName>
    </submittedName>
</protein>
<dbReference type="AlphaFoldDB" id="A0A0J7MLL5"/>
<evidence type="ECO:0000313" key="1">
    <source>
        <dbReference type="EMBL" id="KMQ81525.1"/>
    </source>
</evidence>
<reference evidence="1 2" key="1">
    <citation type="submission" date="2015-04" db="EMBL/GenBank/DDBJ databases">
        <title>Lasius niger genome sequencing.</title>
        <authorList>
            <person name="Konorov E.A."/>
            <person name="Nikitin M.A."/>
            <person name="Kirill M.V."/>
            <person name="Chang P."/>
        </authorList>
    </citation>
    <scope>NUCLEOTIDE SEQUENCE [LARGE SCALE GENOMIC DNA]</scope>
    <source>
        <tissue evidence="1">Whole</tissue>
    </source>
</reference>
<name>A0A0J7MLL5_LASNI</name>
<comment type="caution">
    <text evidence="1">The sequence shown here is derived from an EMBL/GenBank/DDBJ whole genome shotgun (WGS) entry which is preliminary data.</text>
</comment>
<sequence length="109" mass="11799">AAGHDGAYHGGFILRASAGEHHRSALGGQVVNHGAESVHRPGLESPACGRLYQHKIGQVMASTEPVNVIHIRLPPGLRHLRDCRGQGQWRQNAEIIQHGVLRRAGNVDQ</sequence>
<accession>A0A0J7MLL5</accession>
<organism evidence="1 2">
    <name type="scientific">Lasius niger</name>
    <name type="common">Black garden ant</name>
    <dbReference type="NCBI Taxonomy" id="67767"/>
    <lineage>
        <taxon>Eukaryota</taxon>
        <taxon>Metazoa</taxon>
        <taxon>Ecdysozoa</taxon>
        <taxon>Arthropoda</taxon>
        <taxon>Hexapoda</taxon>
        <taxon>Insecta</taxon>
        <taxon>Pterygota</taxon>
        <taxon>Neoptera</taxon>
        <taxon>Endopterygota</taxon>
        <taxon>Hymenoptera</taxon>
        <taxon>Apocrita</taxon>
        <taxon>Aculeata</taxon>
        <taxon>Formicoidea</taxon>
        <taxon>Formicidae</taxon>
        <taxon>Formicinae</taxon>
        <taxon>Lasius</taxon>
        <taxon>Lasius</taxon>
    </lineage>
</organism>
<feature type="non-terminal residue" evidence="1">
    <location>
        <position position="1"/>
    </location>
</feature>
<dbReference type="PaxDb" id="67767-A0A0J7MLL5"/>
<dbReference type="Proteomes" id="UP000036403">
    <property type="component" value="Unassembled WGS sequence"/>
</dbReference>
<proteinExistence type="predicted"/>
<dbReference type="EMBL" id="LBMM01034658">
    <property type="protein sequence ID" value="KMQ81525.1"/>
    <property type="molecule type" value="Genomic_DNA"/>
</dbReference>
<evidence type="ECO:0000313" key="2">
    <source>
        <dbReference type="Proteomes" id="UP000036403"/>
    </source>
</evidence>
<keyword evidence="2" id="KW-1185">Reference proteome</keyword>
<gene>
    <name evidence="1" type="ORF">RF55_26080</name>
</gene>